<dbReference type="PANTHER" id="PTHR43146">
    <property type="entry name" value="CANCER-RELATED NUCLEOSIDE-TRIPHOSPHATASE"/>
    <property type="match status" value="1"/>
</dbReference>
<name>A0AAD4K1F0_9MUSC</name>
<evidence type="ECO:0008006" key="6">
    <source>
        <dbReference type="Google" id="ProtNLM"/>
    </source>
</evidence>
<dbReference type="Pfam" id="PF03266">
    <property type="entry name" value="NTPase_1"/>
    <property type="match status" value="1"/>
</dbReference>
<evidence type="ECO:0000313" key="5">
    <source>
        <dbReference type="Proteomes" id="UP001200034"/>
    </source>
</evidence>
<dbReference type="EMBL" id="JAJJHW010002585">
    <property type="protein sequence ID" value="KAH8371447.1"/>
    <property type="molecule type" value="Genomic_DNA"/>
</dbReference>
<keyword evidence="2" id="KW-0378">Hydrolase</keyword>
<keyword evidence="5" id="KW-1185">Reference proteome</keyword>
<dbReference type="Gene3D" id="3.40.50.300">
    <property type="entry name" value="P-loop containing nucleotide triphosphate hydrolases"/>
    <property type="match status" value="1"/>
</dbReference>
<evidence type="ECO:0000313" key="4">
    <source>
        <dbReference type="EMBL" id="KAH8371447.1"/>
    </source>
</evidence>
<feature type="non-terminal residue" evidence="4">
    <location>
        <position position="1"/>
    </location>
</feature>
<dbReference type="GO" id="GO:0017111">
    <property type="term" value="F:ribonucleoside triphosphate phosphatase activity"/>
    <property type="evidence" value="ECO:0007669"/>
    <property type="project" value="InterPro"/>
</dbReference>
<organism evidence="4 5">
    <name type="scientific">Drosophila rubida</name>
    <dbReference type="NCBI Taxonomy" id="30044"/>
    <lineage>
        <taxon>Eukaryota</taxon>
        <taxon>Metazoa</taxon>
        <taxon>Ecdysozoa</taxon>
        <taxon>Arthropoda</taxon>
        <taxon>Hexapoda</taxon>
        <taxon>Insecta</taxon>
        <taxon>Pterygota</taxon>
        <taxon>Neoptera</taxon>
        <taxon>Endopterygota</taxon>
        <taxon>Diptera</taxon>
        <taxon>Brachycera</taxon>
        <taxon>Muscomorpha</taxon>
        <taxon>Ephydroidea</taxon>
        <taxon>Drosophilidae</taxon>
        <taxon>Drosophila</taxon>
    </lineage>
</organism>
<dbReference type="SUPFAM" id="SSF52540">
    <property type="entry name" value="P-loop containing nucleoside triphosphate hydrolases"/>
    <property type="match status" value="1"/>
</dbReference>
<protein>
    <recommendedName>
        <fullName evidence="6">Cancer-related nucleoside-triphosphatase</fullName>
    </recommendedName>
</protein>
<dbReference type="InterPro" id="IPR027417">
    <property type="entry name" value="P-loop_NTPase"/>
</dbReference>
<evidence type="ECO:0000256" key="3">
    <source>
        <dbReference type="ARBA" id="ARBA00022840"/>
    </source>
</evidence>
<reference evidence="4" key="1">
    <citation type="journal article" date="2021" name="Mol. Ecol. Resour.">
        <title>Phylogenomic analyses of the genus Drosophila reveals genomic signals of climate adaptation.</title>
        <authorList>
            <person name="Li F."/>
            <person name="Rane R.V."/>
            <person name="Luria V."/>
            <person name="Xiong Z."/>
            <person name="Chen J."/>
            <person name="Li Z."/>
            <person name="Catullo R.A."/>
            <person name="Griffin P.C."/>
            <person name="Schiffer M."/>
            <person name="Pearce S."/>
            <person name="Lee S.F."/>
            <person name="McElroy K."/>
            <person name="Stocker A."/>
            <person name="Shirriffs J."/>
            <person name="Cockerell F."/>
            <person name="Coppin C."/>
            <person name="Sgro C.M."/>
            <person name="Karger A."/>
            <person name="Cain J.W."/>
            <person name="Weber J.A."/>
            <person name="Santpere G."/>
            <person name="Kirschner M.W."/>
            <person name="Hoffmann A.A."/>
            <person name="Oakeshott J.G."/>
            <person name="Zhang G."/>
        </authorList>
    </citation>
    <scope>NUCLEOTIDE SEQUENCE</scope>
    <source>
        <strain evidence="4">BGI-SZ-2011g</strain>
    </source>
</reference>
<sequence>LKSVANYLLVGIGKTTLVRKISAKMRSQCKLQGFCTVEVLENDLRIGFDVVTMAGKRGVLAREKATGVNGNLPKVGKYSVYVENFEKLALPVLTTPARSQQLMIIDEVGKMELLSKRFEEAVRMLLMYEQPILVTIPLQTNKSLPLVEFLKSYPHAKLYKVTYANRDSLVHKISEEIMKSMP</sequence>
<dbReference type="Proteomes" id="UP001200034">
    <property type="component" value="Unassembled WGS sequence"/>
</dbReference>
<feature type="non-terminal residue" evidence="4">
    <location>
        <position position="182"/>
    </location>
</feature>
<dbReference type="InterPro" id="IPR004948">
    <property type="entry name" value="Nuc-triphosphatase_THEP1"/>
</dbReference>
<dbReference type="GO" id="GO:0005524">
    <property type="term" value="F:ATP binding"/>
    <property type="evidence" value="ECO:0007669"/>
    <property type="project" value="UniProtKB-KW"/>
</dbReference>
<comment type="caution">
    <text evidence="4">The sequence shown here is derived from an EMBL/GenBank/DDBJ whole genome shotgun (WGS) entry which is preliminary data.</text>
</comment>
<evidence type="ECO:0000256" key="1">
    <source>
        <dbReference type="ARBA" id="ARBA00022741"/>
    </source>
</evidence>
<keyword evidence="3" id="KW-0067">ATP-binding</keyword>
<evidence type="ECO:0000256" key="2">
    <source>
        <dbReference type="ARBA" id="ARBA00022801"/>
    </source>
</evidence>
<accession>A0AAD4K1F0</accession>
<gene>
    <name evidence="4" type="ORF">KR093_007512</name>
</gene>
<keyword evidence="1" id="KW-0547">Nucleotide-binding</keyword>
<dbReference type="PANTHER" id="PTHR43146:SF1">
    <property type="entry name" value="CANCER-RELATED NUCLEOSIDE-TRIPHOSPHATASE"/>
    <property type="match status" value="1"/>
</dbReference>
<dbReference type="AlphaFoldDB" id="A0AAD4K1F0"/>
<proteinExistence type="predicted"/>